<dbReference type="AlphaFoldDB" id="A0A1G6ENH8"/>
<dbReference type="RefSeq" id="WP_090881313.1">
    <property type="nucleotide sequence ID" value="NZ_FMXQ01000019.1"/>
</dbReference>
<dbReference type="SUPFAM" id="SSF46955">
    <property type="entry name" value="Putative DNA-binding domain"/>
    <property type="match status" value="1"/>
</dbReference>
<dbReference type="InterPro" id="IPR036388">
    <property type="entry name" value="WH-like_DNA-bd_sf"/>
</dbReference>
<dbReference type="OrthoDB" id="9806994at2"/>
<evidence type="ECO:0000259" key="1">
    <source>
        <dbReference type="Pfam" id="PF12728"/>
    </source>
</evidence>
<dbReference type="EMBL" id="FMXQ01000019">
    <property type="protein sequence ID" value="SDB59049.1"/>
    <property type="molecule type" value="Genomic_DNA"/>
</dbReference>
<protein>
    <submittedName>
        <fullName evidence="2">Helix-turn-helix domain-containing protein</fullName>
    </submittedName>
</protein>
<name>A0A1G6ENH8_9HYPH</name>
<evidence type="ECO:0000313" key="3">
    <source>
        <dbReference type="Proteomes" id="UP000199071"/>
    </source>
</evidence>
<dbReference type="STRING" id="665467.SAMN02982931_04763"/>
<feature type="domain" description="Helix-turn-helix" evidence="1">
    <location>
        <begin position="8"/>
        <end position="51"/>
    </location>
</feature>
<dbReference type="InterPro" id="IPR041657">
    <property type="entry name" value="HTH_17"/>
</dbReference>
<gene>
    <name evidence="2" type="ORF">SAMN02982931_04763</name>
</gene>
<dbReference type="Pfam" id="PF12728">
    <property type="entry name" value="HTH_17"/>
    <property type="match status" value="1"/>
</dbReference>
<proteinExistence type="predicted"/>
<organism evidence="2 3">
    <name type="scientific">Bauldia litoralis</name>
    <dbReference type="NCBI Taxonomy" id="665467"/>
    <lineage>
        <taxon>Bacteria</taxon>
        <taxon>Pseudomonadati</taxon>
        <taxon>Pseudomonadota</taxon>
        <taxon>Alphaproteobacteria</taxon>
        <taxon>Hyphomicrobiales</taxon>
        <taxon>Kaistiaceae</taxon>
        <taxon>Bauldia</taxon>
    </lineage>
</organism>
<dbReference type="Gene3D" id="1.10.10.10">
    <property type="entry name" value="Winged helix-like DNA-binding domain superfamily/Winged helix DNA-binding domain"/>
    <property type="match status" value="1"/>
</dbReference>
<dbReference type="Proteomes" id="UP000199071">
    <property type="component" value="Unassembled WGS sequence"/>
</dbReference>
<sequence length="67" mass="7893">MDHHLNEQDLAIRLRLSVRTLQRWRWRGKGPAFLKLGNHRVVYRLSDVEAWEVANRHPGQVGLPDRA</sequence>
<keyword evidence="3" id="KW-1185">Reference proteome</keyword>
<reference evidence="2 3" key="1">
    <citation type="submission" date="2016-10" db="EMBL/GenBank/DDBJ databases">
        <authorList>
            <person name="de Groot N.N."/>
        </authorList>
    </citation>
    <scope>NUCLEOTIDE SEQUENCE [LARGE SCALE GENOMIC DNA]</scope>
    <source>
        <strain evidence="2 3">ATCC 35022</strain>
    </source>
</reference>
<evidence type="ECO:0000313" key="2">
    <source>
        <dbReference type="EMBL" id="SDB59049.1"/>
    </source>
</evidence>
<accession>A0A1G6ENH8</accession>
<dbReference type="InterPro" id="IPR009061">
    <property type="entry name" value="DNA-bd_dom_put_sf"/>
</dbReference>